<feature type="transmembrane region" description="Helical" evidence="7">
    <location>
        <begin position="282"/>
        <end position="302"/>
    </location>
</feature>
<gene>
    <name evidence="8" type="ORF">BpHYR1_048391</name>
</gene>
<dbReference type="GO" id="GO:0016020">
    <property type="term" value="C:membrane"/>
    <property type="evidence" value="ECO:0007669"/>
    <property type="project" value="UniProtKB-SubCell"/>
</dbReference>
<feature type="transmembrane region" description="Helical" evidence="7">
    <location>
        <begin position="118"/>
        <end position="140"/>
    </location>
</feature>
<dbReference type="GO" id="GO:0015293">
    <property type="term" value="F:symporter activity"/>
    <property type="evidence" value="ECO:0007669"/>
    <property type="project" value="UniProtKB-KW"/>
</dbReference>
<keyword evidence="6 7" id="KW-0472">Membrane</keyword>
<comment type="subcellular location">
    <subcellularLocation>
        <location evidence="1">Membrane</location>
        <topology evidence="1">Multi-pass membrane protein</topology>
    </subcellularLocation>
</comment>
<keyword evidence="5 7" id="KW-1133">Transmembrane helix</keyword>
<dbReference type="PANTHER" id="PTHR10361:SF28">
    <property type="entry name" value="P3 PROTEIN-RELATED"/>
    <property type="match status" value="1"/>
</dbReference>
<reference evidence="8 9" key="1">
    <citation type="journal article" date="2018" name="Sci. Rep.">
        <title>Genomic signatures of local adaptation to the degree of environmental predictability in rotifers.</title>
        <authorList>
            <person name="Franch-Gras L."/>
            <person name="Hahn C."/>
            <person name="Garcia-Roger E.M."/>
            <person name="Carmona M.J."/>
            <person name="Serra M."/>
            <person name="Gomez A."/>
        </authorList>
    </citation>
    <scope>NUCLEOTIDE SEQUENCE [LARGE SCALE GENOMIC DNA]</scope>
    <source>
        <strain evidence="8">HYR1</strain>
    </source>
</reference>
<dbReference type="InterPro" id="IPR038770">
    <property type="entry name" value="Na+/solute_symporter_sf"/>
</dbReference>
<dbReference type="Proteomes" id="UP000276133">
    <property type="component" value="Unassembled WGS sequence"/>
</dbReference>
<accession>A0A3M7SZE4</accession>
<evidence type="ECO:0000256" key="6">
    <source>
        <dbReference type="ARBA" id="ARBA00023136"/>
    </source>
</evidence>
<feature type="transmembrane region" description="Helical" evidence="7">
    <location>
        <begin position="256"/>
        <end position="276"/>
    </location>
</feature>
<dbReference type="AlphaFoldDB" id="A0A3M7SZE4"/>
<dbReference type="Pfam" id="PF01758">
    <property type="entry name" value="SBF"/>
    <property type="match status" value="1"/>
</dbReference>
<evidence type="ECO:0000313" key="8">
    <source>
        <dbReference type="EMBL" id="RNA41122.1"/>
    </source>
</evidence>
<evidence type="ECO:0000256" key="4">
    <source>
        <dbReference type="ARBA" id="ARBA00022847"/>
    </source>
</evidence>
<comment type="caution">
    <text evidence="8">The sequence shown here is derived from an EMBL/GenBank/DDBJ whole genome shotgun (WGS) entry which is preliminary data.</text>
</comment>
<keyword evidence="4" id="KW-0769">Symport</keyword>
<dbReference type="InterPro" id="IPR002657">
    <property type="entry name" value="BilAc:Na_symport/Acr3"/>
</dbReference>
<evidence type="ECO:0000256" key="1">
    <source>
        <dbReference type="ARBA" id="ARBA00004141"/>
    </source>
</evidence>
<name>A0A3M7SZE4_BRAPC</name>
<evidence type="ECO:0000313" key="9">
    <source>
        <dbReference type="Proteomes" id="UP000276133"/>
    </source>
</evidence>
<keyword evidence="3 7" id="KW-0812">Transmembrane</keyword>
<feature type="transmembrane region" description="Helical" evidence="7">
    <location>
        <begin position="85"/>
        <end position="106"/>
    </location>
</feature>
<evidence type="ECO:0000256" key="5">
    <source>
        <dbReference type="ARBA" id="ARBA00022989"/>
    </source>
</evidence>
<evidence type="ECO:0000256" key="2">
    <source>
        <dbReference type="ARBA" id="ARBA00006528"/>
    </source>
</evidence>
<keyword evidence="4" id="KW-0813">Transport</keyword>
<dbReference type="EMBL" id="REGN01000556">
    <property type="protein sequence ID" value="RNA41122.1"/>
    <property type="molecule type" value="Genomic_DNA"/>
</dbReference>
<protein>
    <submittedName>
        <fullName evidence="8">Ileal sodium bile acid cotransporter-like</fullName>
    </submittedName>
</protein>
<feature type="transmembrane region" description="Helical" evidence="7">
    <location>
        <begin position="340"/>
        <end position="361"/>
    </location>
</feature>
<evidence type="ECO:0000256" key="3">
    <source>
        <dbReference type="ARBA" id="ARBA00022692"/>
    </source>
</evidence>
<dbReference type="InterPro" id="IPR004710">
    <property type="entry name" value="Bilac:Na_transpt"/>
</dbReference>
<comment type="similarity">
    <text evidence="2">Belongs to the bile acid:sodium symporter (BASS) (TC 2.A.28) family.</text>
</comment>
<evidence type="ECO:0000256" key="7">
    <source>
        <dbReference type="SAM" id="Phobius"/>
    </source>
</evidence>
<feature type="transmembrane region" description="Helical" evidence="7">
    <location>
        <begin position="178"/>
        <end position="198"/>
    </location>
</feature>
<dbReference type="Gene3D" id="1.20.1530.20">
    <property type="match status" value="1"/>
</dbReference>
<dbReference type="PANTHER" id="PTHR10361">
    <property type="entry name" value="SODIUM-BILE ACID COTRANSPORTER"/>
    <property type="match status" value="1"/>
</dbReference>
<proteinExistence type="inferred from homology"/>
<keyword evidence="9" id="KW-1185">Reference proteome</keyword>
<organism evidence="8 9">
    <name type="scientific">Brachionus plicatilis</name>
    <name type="common">Marine rotifer</name>
    <name type="synonym">Brachionus muelleri</name>
    <dbReference type="NCBI Taxonomy" id="10195"/>
    <lineage>
        <taxon>Eukaryota</taxon>
        <taxon>Metazoa</taxon>
        <taxon>Spiralia</taxon>
        <taxon>Gnathifera</taxon>
        <taxon>Rotifera</taxon>
        <taxon>Eurotatoria</taxon>
        <taxon>Monogononta</taxon>
        <taxon>Pseudotrocha</taxon>
        <taxon>Ploima</taxon>
        <taxon>Brachionidae</taxon>
        <taxon>Brachionus</taxon>
    </lineage>
</organism>
<dbReference type="OrthoDB" id="203097at2759"/>
<sequence length="399" mass="45645">MKSDKSKIFEYKSIKKCSINDTKLKDCSKFLKFISSNNSLYLLDIKPKLVGRALLEFEYLIDNSSIVAKKVHNIVVKGPKRFIDIFQIIYISFVSILVSVIMGILLDLESLIQIIKMPVPVLIGLVAQYLFMPLLTYAFINIFNLKPIEALALFIYGCSPGGVGSNNWTIIFNGDIDLSAILTFVSTMSSIVMMPLWFYTLGKRIYIKADIKIPFFKLILNLLFTIIPCLFGLILAQKFPKMKKSLMKYAKKIIGFMIISFIVLNLVSKFYVFKLITWQQWITGPLIPWTGFVIGALLAWLAKRPTKQIYTISIETGLQNVSISFLIIMLNFESPDSDYALLPLIAVATITTVPLWLLFLLKRIISKKQKNRPKFFEYSTEDQKNDLNQAEIFLNQVKM</sequence>
<feature type="transmembrane region" description="Helical" evidence="7">
    <location>
        <begin position="218"/>
        <end position="236"/>
    </location>
</feature>
<dbReference type="STRING" id="10195.A0A3M7SZE4"/>